<dbReference type="PROSITE" id="PS00041">
    <property type="entry name" value="HTH_ARAC_FAMILY_1"/>
    <property type="match status" value="1"/>
</dbReference>
<sequence>MKRQRFLNRFSKEEFMKESDTFAVSEYVVDRDWPLHWHDFFEMEFIVSGEGRQLLNGEELALTPGTLYLLTPADIHEVYGNSEHPLSLVNIKFSREWLGTELLEWVYESKGNLYSTRQDSDAEALYRECQLILRETACPDPDRGSIPIVQGALHRIIVSLLRAIRKKGQDVRSGSDVLRSQADMKRALLYIDHHYRDPITLKGAADAAGLSANYFSEKFRQTFGQSFQAYLLQLRLEFAHRLVKDSSLPITEIALASGFNTLSYFIRMFKNMYGAAPAQYRQQSISFKYRA</sequence>
<protein>
    <submittedName>
        <fullName evidence="5">AraC family transcriptional regulator</fullName>
    </submittedName>
</protein>
<evidence type="ECO:0000256" key="2">
    <source>
        <dbReference type="ARBA" id="ARBA00023125"/>
    </source>
</evidence>
<dbReference type="EMBL" id="JBHUME010000002">
    <property type="protein sequence ID" value="MFD2611360.1"/>
    <property type="molecule type" value="Genomic_DNA"/>
</dbReference>
<accession>A0ABW5PA73</accession>
<name>A0ABW5PA73_9BACL</name>
<organism evidence="5 6">
    <name type="scientific">Paenibacillus gansuensis</name>
    <dbReference type="NCBI Taxonomy" id="306542"/>
    <lineage>
        <taxon>Bacteria</taxon>
        <taxon>Bacillati</taxon>
        <taxon>Bacillota</taxon>
        <taxon>Bacilli</taxon>
        <taxon>Bacillales</taxon>
        <taxon>Paenibacillaceae</taxon>
        <taxon>Paenibacillus</taxon>
    </lineage>
</organism>
<dbReference type="InterPro" id="IPR020449">
    <property type="entry name" value="Tscrpt_reg_AraC-type_HTH"/>
</dbReference>
<dbReference type="PRINTS" id="PR00032">
    <property type="entry name" value="HTHARAC"/>
</dbReference>
<keyword evidence="3" id="KW-0804">Transcription</keyword>
<evidence type="ECO:0000256" key="1">
    <source>
        <dbReference type="ARBA" id="ARBA00023015"/>
    </source>
</evidence>
<dbReference type="InterPro" id="IPR003313">
    <property type="entry name" value="AraC-bd"/>
</dbReference>
<keyword evidence="1" id="KW-0805">Transcription regulation</keyword>
<evidence type="ECO:0000259" key="4">
    <source>
        <dbReference type="PROSITE" id="PS01124"/>
    </source>
</evidence>
<dbReference type="PANTHER" id="PTHR43280:SF2">
    <property type="entry name" value="HTH-TYPE TRANSCRIPTIONAL REGULATOR EXSA"/>
    <property type="match status" value="1"/>
</dbReference>
<evidence type="ECO:0000313" key="5">
    <source>
        <dbReference type="EMBL" id="MFD2611360.1"/>
    </source>
</evidence>
<dbReference type="InterPro" id="IPR009057">
    <property type="entry name" value="Homeodomain-like_sf"/>
</dbReference>
<dbReference type="Pfam" id="PF12833">
    <property type="entry name" value="HTH_18"/>
    <property type="match status" value="1"/>
</dbReference>
<keyword evidence="6" id="KW-1185">Reference proteome</keyword>
<feature type="domain" description="HTH araC/xylS-type" evidence="4">
    <location>
        <begin position="185"/>
        <end position="283"/>
    </location>
</feature>
<dbReference type="PANTHER" id="PTHR43280">
    <property type="entry name" value="ARAC-FAMILY TRANSCRIPTIONAL REGULATOR"/>
    <property type="match status" value="1"/>
</dbReference>
<dbReference type="SMART" id="SM00342">
    <property type="entry name" value="HTH_ARAC"/>
    <property type="match status" value="1"/>
</dbReference>
<dbReference type="InterPro" id="IPR018062">
    <property type="entry name" value="HTH_AraC-typ_CS"/>
</dbReference>
<dbReference type="Gene3D" id="2.60.120.10">
    <property type="entry name" value="Jelly Rolls"/>
    <property type="match status" value="1"/>
</dbReference>
<dbReference type="InterPro" id="IPR037923">
    <property type="entry name" value="HTH-like"/>
</dbReference>
<gene>
    <name evidence="5" type="ORF">ACFSUF_02865</name>
</gene>
<dbReference type="Gene3D" id="1.10.10.60">
    <property type="entry name" value="Homeodomain-like"/>
    <property type="match status" value="2"/>
</dbReference>
<dbReference type="SUPFAM" id="SSF51215">
    <property type="entry name" value="Regulatory protein AraC"/>
    <property type="match status" value="1"/>
</dbReference>
<evidence type="ECO:0000313" key="6">
    <source>
        <dbReference type="Proteomes" id="UP001597541"/>
    </source>
</evidence>
<comment type="caution">
    <text evidence="5">The sequence shown here is derived from an EMBL/GenBank/DDBJ whole genome shotgun (WGS) entry which is preliminary data.</text>
</comment>
<keyword evidence="2" id="KW-0238">DNA-binding</keyword>
<dbReference type="InterPro" id="IPR014710">
    <property type="entry name" value="RmlC-like_jellyroll"/>
</dbReference>
<dbReference type="Proteomes" id="UP001597541">
    <property type="component" value="Unassembled WGS sequence"/>
</dbReference>
<dbReference type="PROSITE" id="PS01124">
    <property type="entry name" value="HTH_ARAC_FAMILY_2"/>
    <property type="match status" value="1"/>
</dbReference>
<reference evidence="6" key="1">
    <citation type="journal article" date="2019" name="Int. J. Syst. Evol. Microbiol.">
        <title>The Global Catalogue of Microorganisms (GCM) 10K type strain sequencing project: providing services to taxonomists for standard genome sequencing and annotation.</title>
        <authorList>
            <consortium name="The Broad Institute Genomics Platform"/>
            <consortium name="The Broad Institute Genome Sequencing Center for Infectious Disease"/>
            <person name="Wu L."/>
            <person name="Ma J."/>
        </authorList>
    </citation>
    <scope>NUCLEOTIDE SEQUENCE [LARGE SCALE GENOMIC DNA]</scope>
    <source>
        <strain evidence="6">KCTC 3950</strain>
    </source>
</reference>
<dbReference type="Pfam" id="PF02311">
    <property type="entry name" value="AraC_binding"/>
    <property type="match status" value="1"/>
</dbReference>
<dbReference type="SUPFAM" id="SSF46689">
    <property type="entry name" value="Homeodomain-like"/>
    <property type="match status" value="2"/>
</dbReference>
<dbReference type="InterPro" id="IPR018060">
    <property type="entry name" value="HTH_AraC"/>
</dbReference>
<evidence type="ECO:0000256" key="3">
    <source>
        <dbReference type="ARBA" id="ARBA00023163"/>
    </source>
</evidence>
<proteinExistence type="predicted"/>
<dbReference type="RefSeq" id="WP_377599899.1">
    <property type="nucleotide sequence ID" value="NZ_JBHUME010000002.1"/>
</dbReference>